<dbReference type="InParanoid" id="G3P6K5"/>
<dbReference type="InterPro" id="IPR057971">
    <property type="entry name" value="PKHA4-7_TBCA"/>
</dbReference>
<dbReference type="OMA" id="ETHHVAN"/>
<dbReference type="SUPFAM" id="SSF50729">
    <property type="entry name" value="PH domain-like"/>
    <property type="match status" value="1"/>
</dbReference>
<reference evidence="5" key="3">
    <citation type="submission" date="2025-09" db="UniProtKB">
        <authorList>
            <consortium name="Ensembl"/>
        </authorList>
    </citation>
    <scope>IDENTIFICATION</scope>
</reference>
<dbReference type="SMART" id="SM00233">
    <property type="entry name" value="PH"/>
    <property type="match status" value="1"/>
</dbReference>
<dbReference type="GO" id="GO:0010314">
    <property type="term" value="F:phosphatidylinositol-5-phosphate binding"/>
    <property type="evidence" value="ECO:0007669"/>
    <property type="project" value="TreeGrafter"/>
</dbReference>
<feature type="compositionally biased region" description="Pro residues" evidence="2">
    <location>
        <begin position="1114"/>
        <end position="1124"/>
    </location>
</feature>
<reference evidence="5" key="2">
    <citation type="submission" date="2025-08" db="UniProtKB">
        <authorList>
            <consortium name="Ensembl"/>
        </authorList>
    </citation>
    <scope>IDENTIFICATION</scope>
</reference>
<feature type="coiled-coil region" evidence="1">
    <location>
        <begin position="655"/>
        <end position="682"/>
    </location>
</feature>
<evidence type="ECO:0000259" key="3">
    <source>
        <dbReference type="PROSITE" id="PS50003"/>
    </source>
</evidence>
<sequence length="1133" mass="127905">MAADIQPEWISGLPSSWSYGVTRDGRVFFINEEAKSTTWLHPVRGEALITGHRNTPDLPTGWEEGYTFEGARCFINAISLCHLPLLYSVGRSASKVPANEKKDRPLSTMTEASNYTGSSDFAANPTNTAERPSRPSKKIHNFGKRSNSIRRNPSAPVIRRNWLYKQDSTGMKLWKKRWFVLSDLCLFYYRDEKEEGILGSILLPSFRVSMLSVDDHINRKYAFKATHPNMRTYYFCSDTAKEMEAWMKVMTDAALVHSEPVKRLDRLKVEQCGPQEINHVADHRPPLTQPEIHNNQLNREVDRERAPEASPAAADDERKQRDAERYGFQQDGAERGRPLTKINSVKLQPAQAAAVKAGVASPQPPTEVDGSHRGPQVNGSGEHAAQDRTAVPPRRSPTPEPDRALSRTSSMQQLEHWVRTQRGRNQDDDTRSITSYQTLPRNMPSHRVPYMPHYGDGYSSMPRNSMAQRDSLCSMSPSLYEQALGPSPVDNRRSMRDDTMWQLFEWQQRQAYTRPPPPGLYRDMASPKTMINLSEHAAPSHSIPPSPSHGSLSMYGGYSPMRSYVSGAHSEVSSPVYRGDASIDRRVRPQHNKYAYPPDRRSMPAGIPVQTISAQSLHGKTLGPEDYRDLAYARAAEEVDIDTKLSRLCEQDKVVRTQEDKLKQLYREKHTLETALLSASQEIEMGSESPAAMQSVIQQRDLLQSGLLSTCRERSRIAAELELSWREYEKLEGDVALAKNDLLEQLEALGSPQTEPPSQQHVRIQKELWRIQDVMEALSNHKAQREADGMSLHEPMTNFSKNKNEGPDYRLYKSEPELTTVAEVDESNGEDRSEHPSDREHSGNKGSYPVGIVPPRTRSPVTDSSSIASYVTLRKSKRPDPKAGNLMERPRSALEQQLCAAESGRPRMSVEEQLDRIRRHQQGALREKKKGAHVRGAGQENTPSRSHSFTKENHYRAQSQMRRREEGICCIDELEASLRLQEVVRDQETPAEEIARLKEASQDDHLNMDRELSVPDKVLIPERYVESDPEEALSPEQEADKQRKVDRIKALIAKNSMQNALPSMALSPEEETEVEVTVQEKEKMINISYELAAEASKRSKLVAVNRLSSSSSPLPQPSNTPPQLPDGSHFMCV</sequence>
<dbReference type="PANTHER" id="PTHR12752">
    <property type="entry name" value="PHOSPHOINOSITOL 3-PHOSPHATE-BINDING PROTEIN"/>
    <property type="match status" value="1"/>
</dbReference>
<dbReference type="GO" id="GO:0005829">
    <property type="term" value="C:cytosol"/>
    <property type="evidence" value="ECO:0007669"/>
    <property type="project" value="TreeGrafter"/>
</dbReference>
<dbReference type="Bgee" id="ENSGACG00000010014">
    <property type="expression patterns" value="Expressed in liver and 8 other cell types or tissues"/>
</dbReference>
<dbReference type="CDD" id="cd00201">
    <property type="entry name" value="WW"/>
    <property type="match status" value="1"/>
</dbReference>
<name>G3P6K5_GASAC</name>
<feature type="compositionally biased region" description="Polar residues" evidence="2">
    <location>
        <begin position="859"/>
        <end position="869"/>
    </location>
</feature>
<protein>
    <submittedName>
        <fullName evidence="5">Pleckstrin homology domain containing A5</fullName>
    </submittedName>
</protein>
<dbReference type="GO" id="GO:0080025">
    <property type="term" value="F:phosphatidylinositol-3,5-bisphosphate binding"/>
    <property type="evidence" value="ECO:0007669"/>
    <property type="project" value="TreeGrafter"/>
</dbReference>
<dbReference type="Pfam" id="PF00169">
    <property type="entry name" value="PH"/>
    <property type="match status" value="1"/>
</dbReference>
<feature type="compositionally biased region" description="Basic and acidic residues" evidence="2">
    <location>
        <begin position="315"/>
        <end position="325"/>
    </location>
</feature>
<dbReference type="GO" id="GO:0032266">
    <property type="term" value="F:phosphatidylinositol-3-phosphate binding"/>
    <property type="evidence" value="ECO:0007669"/>
    <property type="project" value="TreeGrafter"/>
</dbReference>
<evidence type="ECO:0000313" key="6">
    <source>
        <dbReference type="Proteomes" id="UP000007635"/>
    </source>
</evidence>
<feature type="region of interest" description="Disordered" evidence="2">
    <location>
        <begin position="780"/>
        <end position="810"/>
    </location>
</feature>
<feature type="region of interest" description="Disordered" evidence="2">
    <location>
        <begin position="278"/>
        <end position="339"/>
    </location>
</feature>
<dbReference type="PROSITE" id="PS50003">
    <property type="entry name" value="PH_DOMAIN"/>
    <property type="match status" value="1"/>
</dbReference>
<dbReference type="InterPro" id="IPR036020">
    <property type="entry name" value="WW_dom_sf"/>
</dbReference>
<dbReference type="eggNOG" id="KOG0940">
    <property type="taxonomic scope" value="Eukaryota"/>
</dbReference>
<accession>G3P6K5</accession>
<dbReference type="Pfam" id="PF25541">
    <property type="entry name" value="TBCA_PH"/>
    <property type="match status" value="1"/>
</dbReference>
<feature type="compositionally biased region" description="Basic and acidic residues" evidence="2">
    <location>
        <begin position="829"/>
        <end position="843"/>
    </location>
</feature>
<evidence type="ECO:0000259" key="4">
    <source>
        <dbReference type="PROSITE" id="PS50020"/>
    </source>
</evidence>
<dbReference type="Gene3D" id="2.30.29.30">
    <property type="entry name" value="Pleckstrin-homology domain (PH domain)/Phosphotyrosine-binding domain (PTB)"/>
    <property type="match status" value="1"/>
</dbReference>
<dbReference type="AlphaFoldDB" id="G3P6K5"/>
<reference evidence="5 6" key="1">
    <citation type="journal article" date="2021" name="G3 (Bethesda)">
        <title>Improved contiguity of the threespine stickleback genome using long-read sequencing.</title>
        <authorList>
            <person name="Nath S."/>
            <person name="Shaw D.E."/>
            <person name="White M.A."/>
        </authorList>
    </citation>
    <scope>NUCLEOTIDE SEQUENCE [LARGE SCALE GENOMIC DNA]</scope>
    <source>
        <strain evidence="5 6">Lake Benthic</strain>
    </source>
</reference>
<feature type="compositionally biased region" description="Polar residues" evidence="2">
    <location>
        <begin position="107"/>
        <end position="130"/>
    </location>
</feature>
<dbReference type="InterPro" id="IPR011993">
    <property type="entry name" value="PH-like_dom_sf"/>
</dbReference>
<dbReference type="InterPro" id="IPR040392">
    <property type="entry name" value="PKHA4-7_PH"/>
</dbReference>
<keyword evidence="1" id="KW-0175">Coiled coil</keyword>
<dbReference type="Gene3D" id="2.20.70.10">
    <property type="match status" value="1"/>
</dbReference>
<feature type="compositionally biased region" description="Basic residues" evidence="2">
    <location>
        <begin position="921"/>
        <end position="933"/>
    </location>
</feature>
<dbReference type="PROSITE" id="PS01159">
    <property type="entry name" value="WW_DOMAIN_1"/>
    <property type="match status" value="1"/>
</dbReference>
<dbReference type="STRING" id="69293.ENSGACP00000013228"/>
<feature type="region of interest" description="Disordered" evidence="2">
    <location>
        <begin position="97"/>
        <end position="151"/>
    </location>
</feature>
<feature type="compositionally biased region" description="Basic residues" evidence="2">
    <location>
        <begin position="134"/>
        <end position="143"/>
    </location>
</feature>
<dbReference type="FunFam" id="2.30.29.30:FF:000083">
    <property type="entry name" value="Pleckstrin homology domain-containing family A member 5"/>
    <property type="match status" value="1"/>
</dbReference>
<dbReference type="PROSITE" id="PS50020">
    <property type="entry name" value="WW_DOMAIN_2"/>
    <property type="match status" value="1"/>
</dbReference>
<evidence type="ECO:0000313" key="5">
    <source>
        <dbReference type="Ensembl" id="ENSGACP00000013228.2"/>
    </source>
</evidence>
<proteinExistence type="predicted"/>
<feature type="domain" description="WW" evidence="4">
    <location>
        <begin position="11"/>
        <end position="44"/>
    </location>
</feature>
<keyword evidence="6" id="KW-1185">Reference proteome</keyword>
<dbReference type="PANTHER" id="PTHR12752:SF3">
    <property type="entry name" value="PLECKSTRIN HOMOLOGY DOMAIN-CONTAINING FAMILY A MEMBER 5"/>
    <property type="match status" value="1"/>
</dbReference>
<dbReference type="CDD" id="cd13248">
    <property type="entry name" value="PH_PEPP1_2_3"/>
    <property type="match status" value="1"/>
</dbReference>
<feature type="domain" description="PH" evidence="3">
    <location>
        <begin position="156"/>
        <end position="255"/>
    </location>
</feature>
<dbReference type="OrthoDB" id="43122at2759"/>
<evidence type="ECO:0000256" key="1">
    <source>
        <dbReference type="SAM" id="Coils"/>
    </source>
</evidence>
<dbReference type="Ensembl" id="ENSGACT00000013253.2">
    <property type="protein sequence ID" value="ENSGACP00000013228.2"/>
    <property type="gene ID" value="ENSGACG00000010014.2"/>
</dbReference>
<dbReference type="SMART" id="SM00456">
    <property type="entry name" value="WW"/>
    <property type="match status" value="1"/>
</dbReference>
<feature type="region of interest" description="Disordered" evidence="2">
    <location>
        <begin position="1105"/>
        <end position="1133"/>
    </location>
</feature>
<dbReference type="InterPro" id="IPR001202">
    <property type="entry name" value="WW_dom"/>
</dbReference>
<dbReference type="GO" id="GO:0070273">
    <property type="term" value="F:phosphatidylinositol-4-phosphate binding"/>
    <property type="evidence" value="ECO:0007669"/>
    <property type="project" value="TreeGrafter"/>
</dbReference>
<evidence type="ECO:0000256" key="2">
    <source>
        <dbReference type="SAM" id="MobiDB-lite"/>
    </source>
</evidence>
<feature type="region of interest" description="Disordered" evidence="2">
    <location>
        <begin position="823"/>
        <end position="891"/>
    </location>
</feature>
<dbReference type="InterPro" id="IPR001849">
    <property type="entry name" value="PH_domain"/>
</dbReference>
<dbReference type="Proteomes" id="UP000007635">
    <property type="component" value="Chromosome XIX"/>
</dbReference>
<feature type="region of interest" description="Disordered" evidence="2">
    <location>
        <begin position="921"/>
        <end position="960"/>
    </location>
</feature>
<dbReference type="GeneTree" id="ENSGT00940000155728"/>
<organism evidence="5 6">
    <name type="scientific">Gasterosteus aculeatus aculeatus</name>
    <name type="common">three-spined stickleback</name>
    <dbReference type="NCBI Taxonomy" id="481459"/>
    <lineage>
        <taxon>Eukaryota</taxon>
        <taxon>Metazoa</taxon>
        <taxon>Chordata</taxon>
        <taxon>Craniata</taxon>
        <taxon>Vertebrata</taxon>
        <taxon>Euteleostomi</taxon>
        <taxon>Actinopterygii</taxon>
        <taxon>Neopterygii</taxon>
        <taxon>Teleostei</taxon>
        <taxon>Neoteleostei</taxon>
        <taxon>Acanthomorphata</taxon>
        <taxon>Eupercaria</taxon>
        <taxon>Perciformes</taxon>
        <taxon>Cottioidei</taxon>
        <taxon>Gasterosteales</taxon>
        <taxon>Gasterosteidae</taxon>
        <taxon>Gasterosteus</taxon>
    </lineage>
</organism>
<dbReference type="SUPFAM" id="SSF51045">
    <property type="entry name" value="WW domain"/>
    <property type="match status" value="1"/>
</dbReference>
<feature type="region of interest" description="Disordered" evidence="2">
    <location>
        <begin position="353"/>
        <end position="448"/>
    </location>
</feature>